<dbReference type="AlphaFoldDB" id="A0A8S9FIS1"/>
<evidence type="ECO:0000313" key="1">
    <source>
        <dbReference type="EMBL" id="KAF2532028.1"/>
    </source>
</evidence>
<organism evidence="1">
    <name type="scientific">Brassica cretica</name>
    <name type="common">Mustard</name>
    <dbReference type="NCBI Taxonomy" id="69181"/>
    <lineage>
        <taxon>Eukaryota</taxon>
        <taxon>Viridiplantae</taxon>
        <taxon>Streptophyta</taxon>
        <taxon>Embryophyta</taxon>
        <taxon>Tracheophyta</taxon>
        <taxon>Spermatophyta</taxon>
        <taxon>Magnoliopsida</taxon>
        <taxon>eudicotyledons</taxon>
        <taxon>Gunneridae</taxon>
        <taxon>Pentapetalae</taxon>
        <taxon>rosids</taxon>
        <taxon>malvids</taxon>
        <taxon>Brassicales</taxon>
        <taxon>Brassicaceae</taxon>
        <taxon>Brassiceae</taxon>
        <taxon>Brassica</taxon>
    </lineage>
</organism>
<gene>
    <name evidence="1" type="ORF">F2Q70_00029261</name>
</gene>
<proteinExistence type="predicted"/>
<comment type="caution">
    <text evidence="1">The sequence shown here is derived from an EMBL/GenBank/DDBJ whole genome shotgun (WGS) entry which is preliminary data.</text>
</comment>
<sequence>MMRNCVTPVPSPYLTGVPEHGVKDTHVYIPDISVCPVTGPKISGAFPLSPSTFPIYGSAKKEGKRGDLHSSKRFPTPLILAASCEVACPGRPITQFLGCGSPLQCITTPSRQDSA</sequence>
<dbReference type="EMBL" id="QGKY02002305">
    <property type="protein sequence ID" value="KAF2532028.1"/>
    <property type="molecule type" value="Genomic_DNA"/>
</dbReference>
<name>A0A8S9FIS1_BRACR</name>
<accession>A0A8S9FIS1</accession>
<reference evidence="1" key="1">
    <citation type="submission" date="2019-12" db="EMBL/GenBank/DDBJ databases">
        <title>Genome sequencing and annotation of Brassica cretica.</title>
        <authorList>
            <person name="Studholme D.J."/>
            <person name="Sarris P.F."/>
        </authorList>
    </citation>
    <scope>NUCLEOTIDE SEQUENCE</scope>
    <source>
        <strain evidence="1">PFS-102/07</strain>
        <tissue evidence="1">Leaf</tissue>
    </source>
</reference>
<protein>
    <submittedName>
        <fullName evidence="1">Uncharacterized protein</fullName>
    </submittedName>
</protein>